<dbReference type="AlphaFoldDB" id="A0AAD3DVE1"/>
<gene>
    <name evidence="2" type="ORF">Agub_g9025</name>
</gene>
<dbReference type="Proteomes" id="UP001054857">
    <property type="component" value="Unassembled WGS sequence"/>
</dbReference>
<evidence type="ECO:0000313" key="2">
    <source>
        <dbReference type="EMBL" id="GFR47333.1"/>
    </source>
</evidence>
<organism evidence="2 3">
    <name type="scientific">Astrephomene gubernaculifera</name>
    <dbReference type="NCBI Taxonomy" id="47775"/>
    <lineage>
        <taxon>Eukaryota</taxon>
        <taxon>Viridiplantae</taxon>
        <taxon>Chlorophyta</taxon>
        <taxon>core chlorophytes</taxon>
        <taxon>Chlorophyceae</taxon>
        <taxon>CS clade</taxon>
        <taxon>Chlamydomonadales</taxon>
        <taxon>Astrephomenaceae</taxon>
        <taxon>Astrephomene</taxon>
    </lineage>
</organism>
<evidence type="ECO:0000256" key="1">
    <source>
        <dbReference type="SAM" id="MobiDB-lite"/>
    </source>
</evidence>
<dbReference type="EMBL" id="BMAR01000017">
    <property type="protein sequence ID" value="GFR47333.1"/>
    <property type="molecule type" value="Genomic_DNA"/>
</dbReference>
<protein>
    <submittedName>
        <fullName evidence="2">Uncharacterized protein</fullName>
    </submittedName>
</protein>
<comment type="caution">
    <text evidence="2">The sequence shown here is derived from an EMBL/GenBank/DDBJ whole genome shotgun (WGS) entry which is preliminary data.</text>
</comment>
<proteinExistence type="predicted"/>
<accession>A0AAD3DVE1</accession>
<feature type="region of interest" description="Disordered" evidence="1">
    <location>
        <begin position="130"/>
        <end position="166"/>
    </location>
</feature>
<reference evidence="2 3" key="1">
    <citation type="journal article" date="2021" name="Sci. Rep.">
        <title>Genome sequencing of the multicellular alga Astrephomene provides insights into convergent evolution of germ-soma differentiation.</title>
        <authorList>
            <person name="Yamashita S."/>
            <person name="Yamamoto K."/>
            <person name="Matsuzaki R."/>
            <person name="Suzuki S."/>
            <person name="Yamaguchi H."/>
            <person name="Hirooka S."/>
            <person name="Minakuchi Y."/>
            <person name="Miyagishima S."/>
            <person name="Kawachi M."/>
            <person name="Toyoda A."/>
            <person name="Nozaki H."/>
        </authorList>
    </citation>
    <scope>NUCLEOTIDE SEQUENCE [LARGE SCALE GENOMIC DNA]</scope>
    <source>
        <strain evidence="2 3">NIES-4017</strain>
    </source>
</reference>
<evidence type="ECO:0000313" key="3">
    <source>
        <dbReference type="Proteomes" id="UP001054857"/>
    </source>
</evidence>
<feature type="compositionally biased region" description="Low complexity" evidence="1">
    <location>
        <begin position="133"/>
        <end position="163"/>
    </location>
</feature>
<sequence length="280" mass="29998">MQASPSGGMLAVRLASHAMAACSFAASLRPGLAELSLWRTASTSASPDAAESGSSAVPTLTAEQRQQLPRLLSLLDRPGTSAHRLGALTSLAASYRDLSVSLSALHMRHISLNPLTASEADYTATQEVRARLSARTPAPSPDSSSSSPSTDPSSPAPSSASPRRGTFLPLRDVSLLPEDVQVDGVTPAPAQPALHPEHMDKVSCWAALQPPHLEMSHQLQTGVSLFPPSEAAHPTYVDMDAALRLLAHHRSGKRLRLQRRLLRRQDKYQMKTWEHHAGEA</sequence>
<keyword evidence="3" id="KW-1185">Reference proteome</keyword>
<name>A0AAD3DVE1_9CHLO</name>